<organism evidence="2 3">
    <name type="scientific">Anaerobranca californiensis DSM 14826</name>
    <dbReference type="NCBI Taxonomy" id="1120989"/>
    <lineage>
        <taxon>Bacteria</taxon>
        <taxon>Bacillati</taxon>
        <taxon>Bacillota</taxon>
        <taxon>Clostridia</taxon>
        <taxon>Eubacteriales</taxon>
        <taxon>Proteinivoracaceae</taxon>
        <taxon>Anaerobranca</taxon>
    </lineage>
</organism>
<dbReference type="Proteomes" id="UP000243547">
    <property type="component" value="Unassembled WGS sequence"/>
</dbReference>
<dbReference type="EMBL" id="FRAI01000027">
    <property type="protein sequence ID" value="SHK27534.1"/>
    <property type="molecule type" value="Genomic_DNA"/>
</dbReference>
<keyword evidence="3" id="KW-1185">Reference proteome</keyword>
<protein>
    <submittedName>
        <fullName evidence="2">Bifunctional non-homologous end joining protein LigD</fullName>
    </submittedName>
</protein>
<reference evidence="3" key="1">
    <citation type="submission" date="2016-11" db="EMBL/GenBank/DDBJ databases">
        <authorList>
            <person name="Varghese N."/>
            <person name="Submissions S."/>
        </authorList>
    </citation>
    <scope>NUCLEOTIDE SEQUENCE [LARGE SCALE GENOMIC DNA]</scope>
    <source>
        <strain evidence="3">DSM 14826</strain>
    </source>
</reference>
<evidence type="ECO:0000259" key="1">
    <source>
        <dbReference type="Pfam" id="PF21686"/>
    </source>
</evidence>
<accession>A0A1M6R511</accession>
<feature type="domain" description="DNA ligase D polymerase" evidence="1">
    <location>
        <begin position="2"/>
        <end position="40"/>
    </location>
</feature>
<proteinExistence type="predicted"/>
<gene>
    <name evidence="2" type="ORF">SAMN02745227_01943</name>
</gene>
<dbReference type="AlphaFoldDB" id="A0A1M6R511"/>
<name>A0A1M6R511_9FIRM</name>
<sequence>MATYSIRPKEGAPISMPVKWEEIYRDKLSSQEYNIFNSVEGIETIYLFFLEVL</sequence>
<dbReference type="Pfam" id="PF21686">
    <property type="entry name" value="LigD_Prim-Pol"/>
    <property type="match status" value="1"/>
</dbReference>
<dbReference type="InterPro" id="IPR014145">
    <property type="entry name" value="LigD_pol_dom"/>
</dbReference>
<dbReference type="STRING" id="1120989.SAMN02745227_01943"/>
<evidence type="ECO:0000313" key="3">
    <source>
        <dbReference type="Proteomes" id="UP000243547"/>
    </source>
</evidence>
<evidence type="ECO:0000313" key="2">
    <source>
        <dbReference type="EMBL" id="SHK27534.1"/>
    </source>
</evidence>
<dbReference type="Gene3D" id="3.90.920.10">
    <property type="entry name" value="DNA primase, PRIM domain"/>
    <property type="match status" value="1"/>
</dbReference>